<dbReference type="RefSeq" id="WP_136932959.1">
    <property type="nucleotide sequence ID" value="NZ_SSMQ01000042.1"/>
</dbReference>
<evidence type="ECO:0000256" key="2">
    <source>
        <dbReference type="SAM" id="SignalP"/>
    </source>
</evidence>
<dbReference type="OrthoDB" id="9855503at2"/>
<evidence type="ECO:0000313" key="4">
    <source>
        <dbReference type="Proteomes" id="UP000309215"/>
    </source>
</evidence>
<sequence length="125" mass="13156">MTRLERWPLLASLAFALIALPAAAGAQGAQPDKMTPSPVDTGGKSLEAFLDQGKEWEVSLSSASPAARDTILKWAQGGKLDKVEMYTLPGGQVFFEAHISKGGEELEVLVTSDGQTVAAGRDIAD</sequence>
<feature type="region of interest" description="Disordered" evidence="1">
    <location>
        <begin position="24"/>
        <end position="44"/>
    </location>
</feature>
<name>A0A4U1J314_9BACT</name>
<keyword evidence="2" id="KW-0732">Signal</keyword>
<comment type="caution">
    <text evidence="3">The sequence shown here is derived from an EMBL/GenBank/DDBJ whole genome shotgun (WGS) entry which is preliminary data.</text>
</comment>
<dbReference type="EMBL" id="SSMQ01000042">
    <property type="protein sequence ID" value="TKD01032.1"/>
    <property type="molecule type" value="Genomic_DNA"/>
</dbReference>
<evidence type="ECO:0008006" key="5">
    <source>
        <dbReference type="Google" id="ProtNLM"/>
    </source>
</evidence>
<accession>A0A4U1J314</accession>
<organism evidence="3 4">
    <name type="scientific">Polyangium fumosum</name>
    <dbReference type="NCBI Taxonomy" id="889272"/>
    <lineage>
        <taxon>Bacteria</taxon>
        <taxon>Pseudomonadati</taxon>
        <taxon>Myxococcota</taxon>
        <taxon>Polyangia</taxon>
        <taxon>Polyangiales</taxon>
        <taxon>Polyangiaceae</taxon>
        <taxon>Polyangium</taxon>
    </lineage>
</organism>
<feature type="chain" id="PRO_5020539038" description="PepSY domain-containing protein" evidence="2">
    <location>
        <begin position="25"/>
        <end position="125"/>
    </location>
</feature>
<protein>
    <recommendedName>
        <fullName evidence="5">PepSY domain-containing protein</fullName>
    </recommendedName>
</protein>
<proteinExistence type="predicted"/>
<dbReference type="AlphaFoldDB" id="A0A4U1J314"/>
<feature type="signal peptide" evidence="2">
    <location>
        <begin position="1"/>
        <end position="24"/>
    </location>
</feature>
<reference evidence="3 4" key="1">
    <citation type="submission" date="2019-04" db="EMBL/GenBank/DDBJ databases">
        <authorList>
            <person name="Li Y."/>
            <person name="Wang J."/>
        </authorList>
    </citation>
    <scope>NUCLEOTIDE SEQUENCE [LARGE SCALE GENOMIC DNA]</scope>
    <source>
        <strain evidence="3 4">DSM 14668</strain>
    </source>
</reference>
<dbReference type="Proteomes" id="UP000309215">
    <property type="component" value="Unassembled WGS sequence"/>
</dbReference>
<keyword evidence="4" id="KW-1185">Reference proteome</keyword>
<gene>
    <name evidence="3" type="ORF">E8A74_32210</name>
</gene>
<evidence type="ECO:0000313" key="3">
    <source>
        <dbReference type="EMBL" id="TKD01032.1"/>
    </source>
</evidence>
<evidence type="ECO:0000256" key="1">
    <source>
        <dbReference type="SAM" id="MobiDB-lite"/>
    </source>
</evidence>